<evidence type="ECO:0000313" key="3">
    <source>
        <dbReference type="Proteomes" id="UP001163550"/>
    </source>
</evidence>
<dbReference type="InterPro" id="IPR008254">
    <property type="entry name" value="Flavodoxin/NO_synth"/>
</dbReference>
<evidence type="ECO:0000313" key="2">
    <source>
        <dbReference type="EMBL" id="UYO62510.1"/>
    </source>
</evidence>
<dbReference type="InterPro" id="IPR001226">
    <property type="entry name" value="Flavodoxin_CS"/>
</dbReference>
<dbReference type="InterPro" id="IPR029039">
    <property type="entry name" value="Flavoprotein-like_sf"/>
</dbReference>
<keyword evidence="3" id="KW-1185">Reference proteome</keyword>
<dbReference type="PROSITE" id="PS50902">
    <property type="entry name" value="FLAVODOXIN_LIKE"/>
    <property type="match status" value="1"/>
</dbReference>
<gene>
    <name evidence="2" type="ORF">LNN31_17265</name>
</gene>
<dbReference type="SUPFAM" id="SSF52218">
    <property type="entry name" value="Flavoproteins"/>
    <property type="match status" value="1"/>
</dbReference>
<reference evidence="2" key="1">
    <citation type="submission" date="2021-11" db="EMBL/GenBank/DDBJ databases">
        <title>Isoprene-degrading acetogen.</title>
        <authorList>
            <person name="Yang Y."/>
            <person name="Jin H."/>
            <person name="Yan J."/>
        </authorList>
    </citation>
    <scope>NUCLEOTIDE SEQUENCE</scope>
    <source>
        <strain evidence="2">Berkeley</strain>
    </source>
</reference>
<name>A0ABY6HDC0_9FIRM</name>
<sequence>MKITILYFSKTGNTEKAATYIKDGLLTAGDFDIRLMNLNQLESVDTAFVNDSETVIMGTPTYVANMCWQFKKWFDDDWSCQLGGKLGAAFATANAMHGGGDIALQSMISHMLVRGMVTYSSGAGCGRPYIHLGPIGIGVNNGVEERKGFFELFGKRVGEQTIRLFKKL</sequence>
<feature type="domain" description="Flavodoxin-like" evidence="1">
    <location>
        <begin position="3"/>
        <end position="158"/>
    </location>
</feature>
<accession>A0ABY6HDC0</accession>
<dbReference type="RefSeq" id="WP_228878401.1">
    <property type="nucleotide sequence ID" value="NZ_CABIIK010000005.1"/>
</dbReference>
<dbReference type="Proteomes" id="UP001163550">
    <property type="component" value="Chromosome"/>
</dbReference>
<organism evidence="2 3">
    <name type="scientific">Acetobacterium wieringae</name>
    <dbReference type="NCBI Taxonomy" id="52694"/>
    <lineage>
        <taxon>Bacteria</taxon>
        <taxon>Bacillati</taxon>
        <taxon>Bacillota</taxon>
        <taxon>Clostridia</taxon>
        <taxon>Eubacteriales</taxon>
        <taxon>Eubacteriaceae</taxon>
        <taxon>Acetobacterium</taxon>
    </lineage>
</organism>
<dbReference type="EMBL" id="CP087994">
    <property type="protein sequence ID" value="UYO62510.1"/>
    <property type="molecule type" value="Genomic_DNA"/>
</dbReference>
<evidence type="ECO:0000259" key="1">
    <source>
        <dbReference type="PROSITE" id="PS50902"/>
    </source>
</evidence>
<proteinExistence type="predicted"/>
<dbReference type="Pfam" id="PF00258">
    <property type="entry name" value="Flavodoxin_1"/>
    <property type="match status" value="1"/>
</dbReference>
<protein>
    <submittedName>
        <fullName evidence="2">NAD(P)H-dependent oxidoreductase</fullName>
    </submittedName>
</protein>
<dbReference type="Gene3D" id="3.40.50.360">
    <property type="match status" value="1"/>
</dbReference>
<dbReference type="PROSITE" id="PS00201">
    <property type="entry name" value="FLAVODOXIN"/>
    <property type="match status" value="1"/>
</dbReference>